<comment type="caution">
    <text evidence="2">The sequence shown here is derived from an EMBL/GenBank/DDBJ whole genome shotgun (WGS) entry which is preliminary data.</text>
</comment>
<dbReference type="Proteomes" id="UP000645462">
    <property type="component" value="Unassembled WGS sequence"/>
</dbReference>
<evidence type="ECO:0000313" key="2">
    <source>
        <dbReference type="EMBL" id="GGC03721.1"/>
    </source>
</evidence>
<evidence type="ECO:0000256" key="1">
    <source>
        <dbReference type="SAM" id="MobiDB-lite"/>
    </source>
</evidence>
<organism evidence="2 3">
    <name type="scientific">Marivita lacus</name>
    <dbReference type="NCBI Taxonomy" id="1323742"/>
    <lineage>
        <taxon>Bacteria</taxon>
        <taxon>Pseudomonadati</taxon>
        <taxon>Pseudomonadota</taxon>
        <taxon>Alphaproteobacteria</taxon>
        <taxon>Rhodobacterales</taxon>
        <taxon>Roseobacteraceae</taxon>
        <taxon>Marivita</taxon>
    </lineage>
</organism>
<dbReference type="RefSeq" id="WP_188481941.1">
    <property type="nucleotide sequence ID" value="NZ_BMFC01000004.1"/>
</dbReference>
<proteinExistence type="predicted"/>
<keyword evidence="3" id="KW-1185">Reference proteome</keyword>
<reference evidence="3" key="1">
    <citation type="journal article" date="2019" name="Int. J. Syst. Evol. Microbiol.">
        <title>The Global Catalogue of Microorganisms (GCM) 10K type strain sequencing project: providing services to taxonomists for standard genome sequencing and annotation.</title>
        <authorList>
            <consortium name="The Broad Institute Genomics Platform"/>
            <consortium name="The Broad Institute Genome Sequencing Center for Infectious Disease"/>
            <person name="Wu L."/>
            <person name="Ma J."/>
        </authorList>
    </citation>
    <scope>NUCLEOTIDE SEQUENCE [LARGE SCALE GENOMIC DNA]</scope>
    <source>
        <strain evidence="3">CGMCC 1.12478</strain>
    </source>
</reference>
<protein>
    <submittedName>
        <fullName evidence="2">Uncharacterized protein</fullName>
    </submittedName>
</protein>
<sequence length="400" mass="44261">MTVLNNLTSLIRMVRGTASAPAPRGTVLNIEALGHAPKSDLPMLVSSEEEDVHHALFEAGLYMARQDAWGTLGERIRSADAARRLTPGGVPEAEILAEGARADAVTAASRAVLLHDELGAASIMNEMQLVLEETPQDHAVAYVIAMAHVDIGWAWRGEGWRQDIPAAHRAAFFRHFRSAASLIDPYDAFELDSPMLASVRCALLAAETQPRTRASDDYEDLIDLAPGVAKYMRALGNHMLPRWFGSYERLDHEARRTMERTADVWGSGGYAWTYFDALTVDDEAFALLDGDLFCRGLRDILDRRSDQHTVNSFAAYTGTALEPEGVNLQARARIADCFDWIVTDHLREVHPRIWYAAKGVWATRLEDQDRIAKGRQRASAALDRHARGLPPITAPRSLDA</sequence>
<feature type="region of interest" description="Disordered" evidence="1">
    <location>
        <begin position="381"/>
        <end position="400"/>
    </location>
</feature>
<gene>
    <name evidence="2" type="ORF">GCM10011363_20410</name>
</gene>
<evidence type="ECO:0000313" key="3">
    <source>
        <dbReference type="Proteomes" id="UP000645462"/>
    </source>
</evidence>
<dbReference type="EMBL" id="BMFC01000004">
    <property type="protein sequence ID" value="GGC03721.1"/>
    <property type="molecule type" value="Genomic_DNA"/>
</dbReference>
<accession>A0ABQ1KLL7</accession>
<name>A0ABQ1KLL7_9RHOB</name>